<dbReference type="CDD" id="cd00209">
    <property type="entry name" value="DHFR"/>
    <property type="match status" value="1"/>
</dbReference>
<dbReference type="EC" id="1.5.1.3" evidence="3 8"/>
<sequence length="164" mass="18502">MIALVVAHAHDYVIGKNNAMPWHLPNDLQHFKRVTLGHPIIMGRKTFESIGRALPGRLNVVISRNASYEVPEGVVLVGSLEAAIERAKRESDTIMIIGGAQIYEEALPLADRLYVTKIDATFEGDAHFPTYDEADYNVVEQSETFQNDEGVEYTFYTYERKKSQ</sequence>
<dbReference type="GO" id="GO:0005829">
    <property type="term" value="C:cytosol"/>
    <property type="evidence" value="ECO:0007669"/>
    <property type="project" value="TreeGrafter"/>
</dbReference>
<protein>
    <recommendedName>
        <fullName evidence="3 8">Dihydrofolate reductase</fullName>
        <ecNumber evidence="3 8">1.5.1.3</ecNumber>
    </recommendedName>
</protein>
<dbReference type="RefSeq" id="WP_194561787.1">
    <property type="nucleotide sequence ID" value="NZ_JADKPV010000001.1"/>
</dbReference>
<dbReference type="InterPro" id="IPR024072">
    <property type="entry name" value="DHFR-like_dom_sf"/>
</dbReference>
<accession>A0A8J7G277</accession>
<keyword evidence="4 8" id="KW-0554">One-carbon metabolism</keyword>
<dbReference type="InterPro" id="IPR012259">
    <property type="entry name" value="DHFR"/>
</dbReference>
<dbReference type="Pfam" id="PF00186">
    <property type="entry name" value="DHFR_1"/>
    <property type="match status" value="1"/>
</dbReference>
<evidence type="ECO:0000256" key="2">
    <source>
        <dbReference type="ARBA" id="ARBA00009539"/>
    </source>
</evidence>
<evidence type="ECO:0000256" key="9">
    <source>
        <dbReference type="RuleBase" id="RU004474"/>
    </source>
</evidence>
<evidence type="ECO:0000256" key="4">
    <source>
        <dbReference type="ARBA" id="ARBA00022563"/>
    </source>
</evidence>
<dbReference type="GO" id="GO:0046452">
    <property type="term" value="P:dihydrofolate metabolic process"/>
    <property type="evidence" value="ECO:0007669"/>
    <property type="project" value="TreeGrafter"/>
</dbReference>
<feature type="domain" description="DHFR" evidence="10">
    <location>
        <begin position="1"/>
        <end position="160"/>
    </location>
</feature>
<dbReference type="PROSITE" id="PS00075">
    <property type="entry name" value="DHFR_1"/>
    <property type="match status" value="1"/>
</dbReference>
<dbReference type="GO" id="GO:0006730">
    <property type="term" value="P:one-carbon metabolic process"/>
    <property type="evidence" value="ECO:0007669"/>
    <property type="project" value="UniProtKB-KW"/>
</dbReference>
<dbReference type="GO" id="GO:0070401">
    <property type="term" value="F:NADP+ binding"/>
    <property type="evidence" value="ECO:0007669"/>
    <property type="project" value="UniProtKB-ARBA"/>
</dbReference>
<proteinExistence type="inferred from homology"/>
<dbReference type="GO" id="GO:0004146">
    <property type="term" value="F:dihydrofolate reductase activity"/>
    <property type="evidence" value="ECO:0007669"/>
    <property type="project" value="UniProtKB-EC"/>
</dbReference>
<dbReference type="PIRSF" id="PIRSF000194">
    <property type="entry name" value="DHFR"/>
    <property type="match status" value="1"/>
</dbReference>
<name>A0A8J7G277_9BACL</name>
<dbReference type="AlphaFoldDB" id="A0A8J7G277"/>
<comment type="pathway">
    <text evidence="1 8">Cofactor biosynthesis; tetrahydrofolate biosynthesis; 5,6,7,8-tetrahydrofolate from 7,8-dihydrofolate: step 1/1.</text>
</comment>
<dbReference type="InterPro" id="IPR017925">
    <property type="entry name" value="DHFR_CS"/>
</dbReference>
<dbReference type="GO" id="GO:0046655">
    <property type="term" value="P:folic acid metabolic process"/>
    <property type="evidence" value="ECO:0007669"/>
    <property type="project" value="TreeGrafter"/>
</dbReference>
<evidence type="ECO:0000313" key="12">
    <source>
        <dbReference type="Proteomes" id="UP000622653"/>
    </source>
</evidence>
<dbReference type="PANTHER" id="PTHR48069:SF3">
    <property type="entry name" value="DIHYDROFOLATE REDUCTASE"/>
    <property type="match status" value="1"/>
</dbReference>
<evidence type="ECO:0000256" key="7">
    <source>
        <dbReference type="ARBA" id="ARBA00025067"/>
    </source>
</evidence>
<evidence type="ECO:0000256" key="8">
    <source>
        <dbReference type="PIRNR" id="PIRNR000194"/>
    </source>
</evidence>
<evidence type="ECO:0000256" key="6">
    <source>
        <dbReference type="ARBA" id="ARBA00023002"/>
    </source>
</evidence>
<dbReference type="InterPro" id="IPR001796">
    <property type="entry name" value="DHFR_dom"/>
</dbReference>
<comment type="function">
    <text evidence="7 8">Key enzyme in folate metabolism. Catalyzes an essential reaction for de novo glycine and purine synthesis, and for DNA precursor synthesis.</text>
</comment>
<dbReference type="SUPFAM" id="SSF53597">
    <property type="entry name" value="Dihydrofolate reductase-like"/>
    <property type="match status" value="1"/>
</dbReference>
<dbReference type="PRINTS" id="PR00070">
    <property type="entry name" value="DHFR"/>
</dbReference>
<evidence type="ECO:0000256" key="5">
    <source>
        <dbReference type="ARBA" id="ARBA00022857"/>
    </source>
</evidence>
<dbReference type="Proteomes" id="UP000622653">
    <property type="component" value="Unassembled WGS sequence"/>
</dbReference>
<keyword evidence="12" id="KW-1185">Reference proteome</keyword>
<evidence type="ECO:0000259" key="10">
    <source>
        <dbReference type="PROSITE" id="PS51330"/>
    </source>
</evidence>
<evidence type="ECO:0000313" key="11">
    <source>
        <dbReference type="EMBL" id="MBF4500342.1"/>
    </source>
</evidence>
<dbReference type="Gene3D" id="3.40.430.10">
    <property type="entry name" value="Dihydrofolate Reductase, subunit A"/>
    <property type="match status" value="1"/>
</dbReference>
<comment type="similarity">
    <text evidence="2 8 9">Belongs to the dihydrofolate reductase family.</text>
</comment>
<organism evidence="11 12">
    <name type="scientific">Savagea serpentis</name>
    <dbReference type="NCBI Taxonomy" id="2785297"/>
    <lineage>
        <taxon>Bacteria</taxon>
        <taxon>Bacillati</taxon>
        <taxon>Bacillota</taxon>
        <taxon>Bacilli</taxon>
        <taxon>Bacillales</taxon>
        <taxon>Caryophanaceae</taxon>
        <taxon>Savagea</taxon>
    </lineage>
</organism>
<dbReference type="FunFam" id="3.40.430.10:FF:000001">
    <property type="entry name" value="Dihydrofolate reductase"/>
    <property type="match status" value="1"/>
</dbReference>
<keyword evidence="5 8" id="KW-0521">NADP</keyword>
<dbReference type="EMBL" id="JADKPV010000001">
    <property type="protein sequence ID" value="MBF4500342.1"/>
    <property type="molecule type" value="Genomic_DNA"/>
</dbReference>
<comment type="catalytic activity">
    <reaction evidence="8">
        <text>(6S)-5,6,7,8-tetrahydrofolate + NADP(+) = 7,8-dihydrofolate + NADPH + H(+)</text>
        <dbReference type="Rhea" id="RHEA:15009"/>
        <dbReference type="ChEBI" id="CHEBI:15378"/>
        <dbReference type="ChEBI" id="CHEBI:57451"/>
        <dbReference type="ChEBI" id="CHEBI:57453"/>
        <dbReference type="ChEBI" id="CHEBI:57783"/>
        <dbReference type="ChEBI" id="CHEBI:58349"/>
        <dbReference type="EC" id="1.5.1.3"/>
    </reaction>
</comment>
<evidence type="ECO:0000256" key="3">
    <source>
        <dbReference type="ARBA" id="ARBA00012856"/>
    </source>
</evidence>
<dbReference type="UniPathway" id="UPA00077">
    <property type="reaction ID" value="UER00158"/>
</dbReference>
<evidence type="ECO:0000256" key="1">
    <source>
        <dbReference type="ARBA" id="ARBA00004903"/>
    </source>
</evidence>
<keyword evidence="6 8" id="KW-0560">Oxidoreductase</keyword>
<dbReference type="PANTHER" id="PTHR48069">
    <property type="entry name" value="DIHYDROFOLATE REDUCTASE"/>
    <property type="match status" value="1"/>
</dbReference>
<dbReference type="PROSITE" id="PS51330">
    <property type="entry name" value="DHFR_2"/>
    <property type="match status" value="1"/>
</dbReference>
<comment type="caution">
    <text evidence="11">The sequence shown here is derived from an EMBL/GenBank/DDBJ whole genome shotgun (WGS) entry which is preliminary data.</text>
</comment>
<dbReference type="GO" id="GO:0046654">
    <property type="term" value="P:tetrahydrofolate biosynthetic process"/>
    <property type="evidence" value="ECO:0007669"/>
    <property type="project" value="UniProtKB-UniPathway"/>
</dbReference>
<reference evidence="11" key="1">
    <citation type="submission" date="2020-11" db="EMBL/GenBank/DDBJ databases">
        <title>Multidrug resistant novel bacterium Savagea serpentis sp. nov., isolated from the scats of a vine snake (Ahaetulla nasuta).</title>
        <authorList>
            <person name="Venkata Ramana V."/>
            <person name="Vikas Patil S."/>
            <person name="Yogita Lugani V."/>
        </authorList>
    </citation>
    <scope>NUCLEOTIDE SEQUENCE</scope>
    <source>
        <strain evidence="11">SN6</strain>
    </source>
</reference>
<gene>
    <name evidence="11" type="ORF">IRY55_03110</name>
</gene>